<protein>
    <recommendedName>
        <fullName evidence="2">phosphoglycerate mutase (2,3-diphosphoglycerate-dependent)</fullName>
        <ecNumber evidence="2">5.4.2.11</ecNumber>
    </recommendedName>
</protein>
<keyword evidence="4" id="KW-0324">Glycolysis</keyword>
<evidence type="ECO:0000256" key="4">
    <source>
        <dbReference type="ARBA" id="ARBA00023152"/>
    </source>
</evidence>
<dbReference type="Gene3D" id="3.40.50.1240">
    <property type="entry name" value="Phosphoglycerate mutase-like"/>
    <property type="match status" value="1"/>
</dbReference>
<dbReference type="EMBL" id="FOBO01000007">
    <property type="protein sequence ID" value="SEM68717.1"/>
    <property type="molecule type" value="Genomic_DNA"/>
</dbReference>
<evidence type="ECO:0000256" key="7">
    <source>
        <dbReference type="PIRSR" id="PIRSR613078-2"/>
    </source>
</evidence>
<feature type="binding site" evidence="7">
    <location>
        <position position="66"/>
    </location>
    <ligand>
        <name>substrate</name>
    </ligand>
</feature>
<accession>A0A1H8AGS3</accession>
<dbReference type="RefSeq" id="WP_074785819.1">
    <property type="nucleotide sequence ID" value="NZ_FOBO01000007.1"/>
</dbReference>
<dbReference type="Proteomes" id="UP000182160">
    <property type="component" value="Unassembled WGS sequence"/>
</dbReference>
<proteinExistence type="inferred from homology"/>
<dbReference type="InterPro" id="IPR029033">
    <property type="entry name" value="His_PPase_superfam"/>
</dbReference>
<dbReference type="AlphaFoldDB" id="A0A1H8AGS3"/>
<evidence type="ECO:0000256" key="5">
    <source>
        <dbReference type="ARBA" id="ARBA00023235"/>
    </source>
</evidence>
<evidence type="ECO:0000256" key="3">
    <source>
        <dbReference type="ARBA" id="ARBA00022432"/>
    </source>
</evidence>
<feature type="active site" description="Tele-phosphohistidine intermediate" evidence="6">
    <location>
        <position position="11"/>
    </location>
</feature>
<dbReference type="EC" id="5.4.2.11" evidence="2"/>
<name>A0A1H8AGS3_9RHOB</name>
<feature type="active site" description="Proton donor/acceptor" evidence="6">
    <location>
        <position position="95"/>
    </location>
</feature>
<evidence type="ECO:0000256" key="6">
    <source>
        <dbReference type="PIRSR" id="PIRSR613078-1"/>
    </source>
</evidence>
<dbReference type="PANTHER" id="PTHR11931">
    <property type="entry name" value="PHOSPHOGLYCERATE MUTASE"/>
    <property type="match status" value="1"/>
</dbReference>
<sequence length="232" mass="25729">MTPRYLALIRHAAYHQRPDTPSALQPYPLTHEGTAQAHACGEEIAAMLVQNGWRLDPVAHCSLQLRAWQTAQTVAQVLTDRGHALQINETPDLSERALGSAANLSLREIDEVLHNDPRFDAPPPGWKADRDYQLPLQGAESMRMAGARVAAWLRRVVAQETAATTPTLTLIFGHGAAFRHAAHDLGVLSLADISKFSMYHARPLLLCYNGDDRWRHVGGTWKPRTRPETALD</sequence>
<gene>
    <name evidence="9" type="ORF">SAMN04488077_10710</name>
</gene>
<reference evidence="9 10" key="1">
    <citation type="submission" date="2016-10" db="EMBL/GenBank/DDBJ databases">
        <authorList>
            <person name="de Groot N.N."/>
        </authorList>
    </citation>
    <scope>NUCLEOTIDE SEQUENCE [LARGE SCALE GENOMIC DNA]</scope>
    <source>
        <strain evidence="9 10">DSM 11457</strain>
    </source>
</reference>
<dbReference type="InterPro" id="IPR005952">
    <property type="entry name" value="Phosphogly_mut1"/>
</dbReference>
<comment type="similarity">
    <text evidence="1">Belongs to the phosphoglycerate mutase family. BPG-dependent PGAM subfamily.</text>
</comment>
<evidence type="ECO:0000256" key="1">
    <source>
        <dbReference type="ARBA" id="ARBA00006717"/>
    </source>
</evidence>
<dbReference type="GO" id="GO:0004619">
    <property type="term" value="F:phosphoglycerate mutase activity"/>
    <property type="evidence" value="ECO:0007669"/>
    <property type="project" value="UniProtKB-EC"/>
</dbReference>
<evidence type="ECO:0000313" key="9">
    <source>
        <dbReference type="EMBL" id="SEM68717.1"/>
    </source>
</evidence>
<feature type="site" description="Transition state stabilizer" evidence="8">
    <location>
        <position position="174"/>
    </location>
</feature>
<dbReference type="SUPFAM" id="SSF53254">
    <property type="entry name" value="Phosphoglycerate mutase-like"/>
    <property type="match status" value="1"/>
</dbReference>
<dbReference type="GO" id="GO:0006096">
    <property type="term" value="P:glycolytic process"/>
    <property type="evidence" value="ECO:0007669"/>
    <property type="project" value="UniProtKB-KW"/>
</dbReference>
<evidence type="ECO:0000313" key="10">
    <source>
        <dbReference type="Proteomes" id="UP000182160"/>
    </source>
</evidence>
<dbReference type="GO" id="GO:0006094">
    <property type="term" value="P:gluconeogenesis"/>
    <property type="evidence" value="ECO:0007669"/>
    <property type="project" value="UniProtKB-KW"/>
</dbReference>
<keyword evidence="3" id="KW-0312">Gluconeogenesis</keyword>
<dbReference type="Pfam" id="PF00300">
    <property type="entry name" value="His_Phos_1"/>
    <property type="match status" value="1"/>
</dbReference>
<organism evidence="9 10">
    <name type="scientific">Roseovarius tolerans</name>
    <dbReference type="NCBI Taxonomy" id="74031"/>
    <lineage>
        <taxon>Bacteria</taxon>
        <taxon>Pseudomonadati</taxon>
        <taxon>Pseudomonadota</taxon>
        <taxon>Alphaproteobacteria</taxon>
        <taxon>Rhodobacterales</taxon>
        <taxon>Roseobacteraceae</taxon>
        <taxon>Roseovarius</taxon>
    </lineage>
</organism>
<dbReference type="InterPro" id="IPR013078">
    <property type="entry name" value="His_Pase_superF_clade-1"/>
</dbReference>
<keyword evidence="5" id="KW-0413">Isomerase</keyword>
<evidence type="ECO:0000256" key="8">
    <source>
        <dbReference type="PIRSR" id="PIRSR613078-3"/>
    </source>
</evidence>
<evidence type="ECO:0000256" key="2">
    <source>
        <dbReference type="ARBA" id="ARBA00012028"/>
    </source>
</evidence>